<keyword evidence="3" id="KW-1003">Cell membrane</keyword>
<evidence type="ECO:0000256" key="9">
    <source>
        <dbReference type="ARBA" id="ARBA00030642"/>
    </source>
</evidence>
<evidence type="ECO:0000256" key="1">
    <source>
        <dbReference type="ARBA" id="ARBA00004382"/>
    </source>
</evidence>
<evidence type="ECO:0000256" key="13">
    <source>
        <dbReference type="ARBA" id="ARBA00042775"/>
    </source>
</evidence>
<keyword evidence="6 14" id="KW-1133">Transmembrane helix</keyword>
<dbReference type="InterPro" id="IPR027304">
    <property type="entry name" value="Trigger_fact/SurA_dom_sf"/>
</dbReference>
<dbReference type="InterPro" id="IPR046357">
    <property type="entry name" value="PPIase_dom_sf"/>
</dbReference>
<evidence type="ECO:0000256" key="3">
    <source>
        <dbReference type="ARBA" id="ARBA00022475"/>
    </source>
</evidence>
<comment type="caution">
    <text evidence="16">The sequence shown here is derived from an EMBL/GenBank/DDBJ whole genome shotgun (WGS) entry which is preliminary data.</text>
</comment>
<keyword evidence="5 14" id="KW-0812">Transmembrane</keyword>
<keyword evidence="17" id="KW-1185">Reference proteome</keyword>
<accession>A0A501WEY3</accession>
<reference evidence="16 17" key="1">
    <citation type="submission" date="2019-06" db="EMBL/GenBank/DDBJ databases">
        <title>A novel bacterium of genus Amaricoccus, isolated from marine sediment.</title>
        <authorList>
            <person name="Huang H."/>
            <person name="Mo K."/>
            <person name="Hu Y."/>
        </authorList>
    </citation>
    <scope>NUCLEOTIDE SEQUENCE [LARGE SCALE GENOMIC DNA]</scope>
    <source>
        <strain evidence="16 17">HB172011</strain>
    </source>
</reference>
<evidence type="ECO:0000256" key="4">
    <source>
        <dbReference type="ARBA" id="ARBA00022519"/>
    </source>
</evidence>
<evidence type="ECO:0000259" key="15">
    <source>
        <dbReference type="Pfam" id="PF13145"/>
    </source>
</evidence>
<evidence type="ECO:0000256" key="5">
    <source>
        <dbReference type="ARBA" id="ARBA00022692"/>
    </source>
</evidence>
<evidence type="ECO:0000256" key="10">
    <source>
        <dbReference type="ARBA" id="ARBA00031484"/>
    </source>
</evidence>
<dbReference type="Pfam" id="PF13145">
    <property type="entry name" value="Rotamase_2"/>
    <property type="match status" value="1"/>
</dbReference>
<dbReference type="PANTHER" id="PTHR47529:SF1">
    <property type="entry name" value="PERIPLASMIC CHAPERONE PPID"/>
    <property type="match status" value="1"/>
</dbReference>
<dbReference type="InterPro" id="IPR000297">
    <property type="entry name" value="PPIase_PpiC"/>
</dbReference>
<evidence type="ECO:0000256" key="14">
    <source>
        <dbReference type="SAM" id="Phobius"/>
    </source>
</evidence>
<dbReference type="GO" id="GO:0003755">
    <property type="term" value="F:peptidyl-prolyl cis-trans isomerase activity"/>
    <property type="evidence" value="ECO:0007669"/>
    <property type="project" value="InterPro"/>
</dbReference>
<evidence type="ECO:0000256" key="12">
    <source>
        <dbReference type="ARBA" id="ARBA00040743"/>
    </source>
</evidence>
<evidence type="ECO:0000313" key="17">
    <source>
        <dbReference type="Proteomes" id="UP000319255"/>
    </source>
</evidence>
<evidence type="ECO:0000313" key="16">
    <source>
        <dbReference type="EMBL" id="TPE47362.1"/>
    </source>
</evidence>
<dbReference type="GO" id="GO:0005886">
    <property type="term" value="C:plasma membrane"/>
    <property type="evidence" value="ECO:0007669"/>
    <property type="project" value="UniProtKB-SubCell"/>
</dbReference>
<evidence type="ECO:0000256" key="6">
    <source>
        <dbReference type="ARBA" id="ARBA00022989"/>
    </source>
</evidence>
<proteinExistence type="inferred from homology"/>
<dbReference type="SUPFAM" id="SSF54534">
    <property type="entry name" value="FKBP-like"/>
    <property type="match status" value="1"/>
</dbReference>
<protein>
    <recommendedName>
        <fullName evidence="2">Parvulin-like PPIase</fullName>
    </recommendedName>
    <alternativeName>
        <fullName evidence="9">Peptidyl-prolyl cis-trans isomerase plp</fullName>
    </alternativeName>
    <alternativeName>
        <fullName evidence="12">Periplasmic chaperone PpiD</fullName>
    </alternativeName>
    <alternativeName>
        <fullName evidence="13">Periplasmic folding chaperone</fullName>
    </alternativeName>
    <alternativeName>
        <fullName evidence="10">Rotamase plp</fullName>
    </alternativeName>
</protein>
<feature type="transmembrane region" description="Helical" evidence="14">
    <location>
        <begin position="12"/>
        <end position="31"/>
    </location>
</feature>
<dbReference type="RefSeq" id="WP_140455909.1">
    <property type="nucleotide sequence ID" value="NZ_VFRP01000031.1"/>
</dbReference>
<dbReference type="Pfam" id="PF13624">
    <property type="entry name" value="SurA_N_3"/>
    <property type="match status" value="1"/>
</dbReference>
<sequence length="622" mass="65553">MLDFLRAKHSRMLVWTLLVLIVVGLAGFGIGNTGAFRSSAVATVGDTEISTDDYARAMQQEMRALTQRLGRGLTMAEARQYGIDNVVLARLVNDAALDEEARRLGVSVGDETVARQVLDVQAFKGPDGKFDRDTYARALANVGLMPAQFEAQIRHEVSRDLIASAVQAPVAAPAAAAKVLLGYLGEKRSLTWFRLGPEALTEAVPEPDDAAIQAEYDAHHDAYTTPETRHVTYAAITPDELAPAIEVPESDLKAMYEAASDRFNTPETRLMDRIGFGTEDEAKAAKARLDSGEITFDALATERGFSASQIDQGALPASRLDPGARAAVFGLAEPGIVGPVPSPLGPSIYRVNAILAGKTVPFAEAEPDLRKERALKLAADRIANETPRIDDMLAGGATLEDLAKETDLRLGTMDVTAASSEGLAADPKFHDAVMNGETGIESDPVSLASGGVASVRVESVDAPRLRPLDEVRDQVIAAWKAAEASRRLVALAQGYADEVKGGLAFDALATRLGETPETGGPVTRSGPLPGTPAAFLRDGFAADKGGAFVTADGAGVLIGAVTDVAPFDFAAEANRDAVANAENQLRGQVADDVLASYTNAVRDAAGVTLNRAQMDAALSRIP</sequence>
<keyword evidence="7 14" id="KW-0472">Membrane</keyword>
<dbReference type="SUPFAM" id="SSF109998">
    <property type="entry name" value="Triger factor/SurA peptide-binding domain-like"/>
    <property type="match status" value="1"/>
</dbReference>
<keyword evidence="4" id="KW-0997">Cell inner membrane</keyword>
<dbReference type="Gene3D" id="3.10.50.40">
    <property type="match status" value="1"/>
</dbReference>
<evidence type="ECO:0000256" key="8">
    <source>
        <dbReference type="ARBA" id="ARBA00023186"/>
    </source>
</evidence>
<comment type="similarity">
    <text evidence="11">Belongs to the PpiD chaperone family.</text>
</comment>
<feature type="domain" description="PpiC" evidence="15">
    <location>
        <begin position="247"/>
        <end position="367"/>
    </location>
</feature>
<dbReference type="EMBL" id="VFRP01000031">
    <property type="protein sequence ID" value="TPE47362.1"/>
    <property type="molecule type" value="Genomic_DNA"/>
</dbReference>
<organism evidence="16 17">
    <name type="scientific">Amaricoccus solimangrovi</name>
    <dbReference type="NCBI Taxonomy" id="2589815"/>
    <lineage>
        <taxon>Bacteria</taxon>
        <taxon>Pseudomonadati</taxon>
        <taxon>Pseudomonadota</taxon>
        <taxon>Alphaproteobacteria</taxon>
        <taxon>Rhodobacterales</taxon>
        <taxon>Paracoccaceae</taxon>
        <taxon>Amaricoccus</taxon>
    </lineage>
</organism>
<keyword evidence="8" id="KW-0143">Chaperone</keyword>
<dbReference type="Proteomes" id="UP000319255">
    <property type="component" value="Unassembled WGS sequence"/>
</dbReference>
<dbReference type="OrthoDB" id="9768393at2"/>
<dbReference type="InterPro" id="IPR052029">
    <property type="entry name" value="PpiD_chaperone"/>
</dbReference>
<dbReference type="AlphaFoldDB" id="A0A501WEY3"/>
<comment type="subcellular location">
    <subcellularLocation>
        <location evidence="1">Cell inner membrane</location>
        <topology evidence="1">Single-pass type II membrane protein</topology>
        <orientation evidence="1">Periplasmic side</orientation>
    </subcellularLocation>
</comment>
<evidence type="ECO:0000256" key="7">
    <source>
        <dbReference type="ARBA" id="ARBA00023136"/>
    </source>
</evidence>
<name>A0A501WEY3_9RHOB</name>
<dbReference type="Gene3D" id="1.10.4030.10">
    <property type="entry name" value="Porin chaperone SurA, peptide-binding domain"/>
    <property type="match status" value="1"/>
</dbReference>
<evidence type="ECO:0000256" key="11">
    <source>
        <dbReference type="ARBA" id="ARBA00038408"/>
    </source>
</evidence>
<dbReference type="PANTHER" id="PTHR47529">
    <property type="entry name" value="PEPTIDYL-PROLYL CIS-TRANS ISOMERASE D"/>
    <property type="match status" value="1"/>
</dbReference>
<evidence type="ECO:0000256" key="2">
    <source>
        <dbReference type="ARBA" id="ARBA00018370"/>
    </source>
</evidence>
<gene>
    <name evidence="16" type="ORF">FJM51_20025</name>
</gene>